<keyword evidence="2" id="KW-1185">Reference proteome</keyword>
<evidence type="ECO:0000313" key="1">
    <source>
        <dbReference type="EMBL" id="KAK7493253.1"/>
    </source>
</evidence>
<name>A0ABD0L150_9CAEN</name>
<organism evidence="1 2">
    <name type="scientific">Batillaria attramentaria</name>
    <dbReference type="NCBI Taxonomy" id="370345"/>
    <lineage>
        <taxon>Eukaryota</taxon>
        <taxon>Metazoa</taxon>
        <taxon>Spiralia</taxon>
        <taxon>Lophotrochozoa</taxon>
        <taxon>Mollusca</taxon>
        <taxon>Gastropoda</taxon>
        <taxon>Caenogastropoda</taxon>
        <taxon>Sorbeoconcha</taxon>
        <taxon>Cerithioidea</taxon>
        <taxon>Batillariidae</taxon>
        <taxon>Batillaria</taxon>
    </lineage>
</organism>
<dbReference type="Proteomes" id="UP001519460">
    <property type="component" value="Unassembled WGS sequence"/>
</dbReference>
<dbReference type="EMBL" id="JACVVK020000095">
    <property type="protein sequence ID" value="KAK7493253.1"/>
    <property type="molecule type" value="Genomic_DNA"/>
</dbReference>
<evidence type="ECO:0000313" key="2">
    <source>
        <dbReference type="Proteomes" id="UP001519460"/>
    </source>
</evidence>
<reference evidence="1 2" key="1">
    <citation type="journal article" date="2023" name="Sci. Data">
        <title>Genome assembly of the Korean intertidal mud-creeper Batillaria attramentaria.</title>
        <authorList>
            <person name="Patra A.K."/>
            <person name="Ho P.T."/>
            <person name="Jun S."/>
            <person name="Lee S.J."/>
            <person name="Kim Y."/>
            <person name="Won Y.J."/>
        </authorList>
    </citation>
    <scope>NUCLEOTIDE SEQUENCE [LARGE SCALE GENOMIC DNA]</scope>
    <source>
        <strain evidence="1">Wonlab-2016</strain>
    </source>
</reference>
<proteinExistence type="predicted"/>
<gene>
    <name evidence="1" type="ORF">BaRGS_00015590</name>
</gene>
<feature type="non-terminal residue" evidence="1">
    <location>
        <position position="89"/>
    </location>
</feature>
<comment type="caution">
    <text evidence="1">The sequence shown here is derived from an EMBL/GenBank/DDBJ whole genome shotgun (WGS) entry which is preliminary data.</text>
</comment>
<accession>A0ABD0L150</accession>
<sequence length="89" mass="10011">MINVVFYSAEHVTDCSQKASVWEYLGRQALVSWNLDPVISVYGVPSLTHATSWHKAFLSKNVWVDFTIIVLPGLNKSSPAQDEVTKYPE</sequence>
<dbReference type="AlphaFoldDB" id="A0ABD0L150"/>
<protein>
    <submittedName>
        <fullName evidence="1">Uncharacterized protein</fullName>
    </submittedName>
</protein>